<dbReference type="Proteomes" id="UP001320706">
    <property type="component" value="Unassembled WGS sequence"/>
</dbReference>
<proteinExistence type="predicted"/>
<evidence type="ECO:0000313" key="1">
    <source>
        <dbReference type="EMBL" id="KAK8215407.1"/>
    </source>
</evidence>
<gene>
    <name evidence="1" type="primary">PEX29</name>
    <name evidence="1" type="ORF">M8818_002028</name>
</gene>
<reference evidence="1" key="1">
    <citation type="submission" date="2024-02" db="EMBL/GenBank/DDBJ databases">
        <title>Metagenome Assembled Genome of Zalaria obscura JY119.</title>
        <authorList>
            <person name="Vighnesh L."/>
            <person name="Jagadeeshwari U."/>
            <person name="Venkata Ramana C."/>
            <person name="Sasikala C."/>
        </authorList>
    </citation>
    <scope>NUCLEOTIDE SEQUENCE</scope>
    <source>
        <strain evidence="1">JY119</strain>
    </source>
</reference>
<evidence type="ECO:0000313" key="2">
    <source>
        <dbReference type="Proteomes" id="UP001320706"/>
    </source>
</evidence>
<keyword evidence="2" id="KW-1185">Reference proteome</keyword>
<sequence>MDDHISSPLVNRDDPIPVLQIPLSEDTKSASPAAKNTPKTGRREAFKKEAEKLKSKLEDVGDQYRASGGSLQDRMYAMLMQQIMPPEIAEDGTEVKDRRSRQYVDRPSFSVGAMSSNFRRFNARIGIVFVFQNRLIRLFTWREPTHTLSFLALYTLVVLQPSLLPVVPLALCMFFIMIPSFLARHPPPPTASEDNPRLSDYSGPPVAPPTRVKPAPEMSKDFFRNMRDLQNSMEDFSRAHDSAVQYIQPYTDFSDEAVSSTVFLALAGLLCVALVASHVVPWRTIVLVAGWTAVAAGHPDVQEFLLNKSNASTMKQKRDVFAKRLRDWINADIAMDEPPEVREVEIFELQKLQRPSFGIDTDIDGFIGGEWEPWLFTSTPYDPMSPSRIAGARPQGTQFFEEVQPPNGWTWRDKKWSLDLGSREWVEERCVTGVEVETEGERWVYDIADESKASKKGARKTSIPKSWEEGTGRAPKGEWRRRRWSLHERCWILFRPRHAASLMHPQGRSGAPKPSALSTLDPGMLNPGSVIPESIT</sequence>
<organism evidence="1 2">
    <name type="scientific">Zalaria obscura</name>
    <dbReference type="NCBI Taxonomy" id="2024903"/>
    <lineage>
        <taxon>Eukaryota</taxon>
        <taxon>Fungi</taxon>
        <taxon>Dikarya</taxon>
        <taxon>Ascomycota</taxon>
        <taxon>Pezizomycotina</taxon>
        <taxon>Dothideomycetes</taxon>
        <taxon>Dothideomycetidae</taxon>
        <taxon>Dothideales</taxon>
        <taxon>Zalariaceae</taxon>
        <taxon>Zalaria</taxon>
    </lineage>
</organism>
<comment type="caution">
    <text evidence="1">The sequence shown here is derived from an EMBL/GenBank/DDBJ whole genome shotgun (WGS) entry which is preliminary data.</text>
</comment>
<accession>A0ACC3SJ59</accession>
<protein>
    <submittedName>
        <fullName evidence="1">Peroxisome size and maintenance regulator</fullName>
    </submittedName>
</protein>
<dbReference type="EMBL" id="JAMKPW020000008">
    <property type="protein sequence ID" value="KAK8215407.1"/>
    <property type="molecule type" value="Genomic_DNA"/>
</dbReference>
<name>A0ACC3SJ59_9PEZI</name>